<dbReference type="EMBL" id="RGOB01000058">
    <property type="protein sequence ID" value="NCU53168.1"/>
    <property type="molecule type" value="Genomic_DNA"/>
</dbReference>
<evidence type="ECO:0000313" key="3">
    <source>
        <dbReference type="Proteomes" id="UP000747791"/>
    </source>
</evidence>
<gene>
    <name evidence="2" type="ORF">EBX74_02545</name>
</gene>
<comment type="caution">
    <text evidence="2">The sequence shown here is derived from an EMBL/GenBank/DDBJ whole genome shotgun (WGS) entry which is preliminary data.</text>
</comment>
<protein>
    <submittedName>
        <fullName evidence="2">DUF3035 domain-containing protein</fullName>
    </submittedName>
</protein>
<evidence type="ECO:0000313" key="2">
    <source>
        <dbReference type="EMBL" id="NCU53168.1"/>
    </source>
</evidence>
<dbReference type="Pfam" id="PF11233">
    <property type="entry name" value="DUF3035"/>
    <property type="match status" value="1"/>
</dbReference>
<dbReference type="AlphaFoldDB" id="A0A966HP25"/>
<reference evidence="2" key="1">
    <citation type="submission" date="2018-10" db="EMBL/GenBank/DDBJ databases">
        <title>Iterative Subtractive Binning of Freshwater Chronoseries Metagenomes Recovers Nearly Complete Genomes from over Four Hundred Novel Species.</title>
        <authorList>
            <person name="Rodriguez-R L.M."/>
            <person name="Tsementzi D."/>
            <person name="Luo C."/>
            <person name="Konstantinidis K.T."/>
        </authorList>
    </citation>
    <scope>NUCLEOTIDE SEQUENCE</scope>
    <source>
        <strain evidence="2">WB8_2A_004</strain>
    </source>
</reference>
<feature type="region of interest" description="Disordered" evidence="1">
    <location>
        <begin position="45"/>
        <end position="68"/>
    </location>
</feature>
<proteinExistence type="predicted"/>
<dbReference type="Proteomes" id="UP000747791">
    <property type="component" value="Unassembled WGS sequence"/>
</dbReference>
<accession>A0A966HP25</accession>
<sequence length="103" mass="11772">MKKIINLFVLIFLLNSCENVQKGLGMKKDVPDEFLIEKRNPLTMPPNFDLLPPDSVNQNNQKDEKDNLKEIFNKNLGKDKKDAEINKGTESGSLEKSILEKIK</sequence>
<evidence type="ECO:0000256" key="1">
    <source>
        <dbReference type="SAM" id="MobiDB-lite"/>
    </source>
</evidence>
<name>A0A966HP25_9PROT</name>
<dbReference type="InterPro" id="IPR021395">
    <property type="entry name" value="DUF3035"/>
</dbReference>
<organism evidence="2 3">
    <name type="scientific">Candidatus Fonsibacter lacus</name>
    <dbReference type="NCBI Taxonomy" id="2576439"/>
    <lineage>
        <taxon>Bacteria</taxon>
        <taxon>Pseudomonadati</taxon>
        <taxon>Pseudomonadota</taxon>
        <taxon>Alphaproteobacteria</taxon>
        <taxon>Candidatus Pelagibacterales</taxon>
        <taxon>Candidatus Pelagibacterales incertae sedis</taxon>
        <taxon>Candidatus Fonsibacter</taxon>
    </lineage>
</organism>